<dbReference type="EMBL" id="LAZR01004907">
    <property type="protein sequence ID" value="KKN04551.1"/>
    <property type="molecule type" value="Genomic_DNA"/>
</dbReference>
<comment type="caution">
    <text evidence="1">The sequence shown here is derived from an EMBL/GenBank/DDBJ whole genome shotgun (WGS) entry which is preliminary data.</text>
</comment>
<sequence length="131" mass="15511">MKPEQWIVNGEVGISSKTIWAVMMKVVMEIHRDSCNYGVPHDPDDFSRCYKLLALFPEWRKRFTEVSQVFPKWVGFVREWDKLTEMFEANLKVSDYGYSKEMYDFMQQLEDEGLVADGWTQTAPGAWRRDK</sequence>
<accession>A0A0F9PU01</accession>
<dbReference type="AlphaFoldDB" id="A0A0F9PU01"/>
<evidence type="ECO:0000313" key="1">
    <source>
        <dbReference type="EMBL" id="KKN04551.1"/>
    </source>
</evidence>
<gene>
    <name evidence="1" type="ORF">LCGC14_1096320</name>
</gene>
<protein>
    <submittedName>
        <fullName evidence="1">Uncharacterized protein</fullName>
    </submittedName>
</protein>
<reference evidence="1" key="1">
    <citation type="journal article" date="2015" name="Nature">
        <title>Complex archaea that bridge the gap between prokaryotes and eukaryotes.</title>
        <authorList>
            <person name="Spang A."/>
            <person name="Saw J.H."/>
            <person name="Jorgensen S.L."/>
            <person name="Zaremba-Niedzwiedzka K."/>
            <person name="Martijn J."/>
            <person name="Lind A.E."/>
            <person name="van Eijk R."/>
            <person name="Schleper C."/>
            <person name="Guy L."/>
            <person name="Ettema T.J."/>
        </authorList>
    </citation>
    <scope>NUCLEOTIDE SEQUENCE</scope>
</reference>
<organism evidence="1">
    <name type="scientific">marine sediment metagenome</name>
    <dbReference type="NCBI Taxonomy" id="412755"/>
    <lineage>
        <taxon>unclassified sequences</taxon>
        <taxon>metagenomes</taxon>
        <taxon>ecological metagenomes</taxon>
    </lineage>
</organism>
<name>A0A0F9PU01_9ZZZZ</name>
<proteinExistence type="predicted"/>